<evidence type="ECO:0000313" key="3">
    <source>
        <dbReference type="Proteomes" id="UP000034854"/>
    </source>
</evidence>
<evidence type="ECO:0000256" key="1">
    <source>
        <dbReference type="SAM" id="SignalP"/>
    </source>
</evidence>
<dbReference type="EMBL" id="LCAG01000006">
    <property type="protein sequence ID" value="KKR87196.1"/>
    <property type="molecule type" value="Genomic_DNA"/>
</dbReference>
<evidence type="ECO:0008006" key="4">
    <source>
        <dbReference type="Google" id="ProtNLM"/>
    </source>
</evidence>
<dbReference type="Gene3D" id="3.20.20.80">
    <property type="entry name" value="Glycosidases"/>
    <property type="match status" value="1"/>
</dbReference>
<protein>
    <recommendedName>
        <fullName evidence="4">Glycoside hydrolase family 5 domain-containing protein</fullName>
    </recommendedName>
</protein>
<dbReference type="InterPro" id="IPR008969">
    <property type="entry name" value="CarboxyPept-like_regulatory"/>
</dbReference>
<dbReference type="Proteomes" id="UP000034854">
    <property type="component" value="Unassembled WGS sequence"/>
</dbReference>
<proteinExistence type="predicted"/>
<keyword evidence="1" id="KW-0732">Signal</keyword>
<comment type="caution">
    <text evidence="2">The sequence shown here is derived from an EMBL/GenBank/DDBJ whole genome shotgun (WGS) entry which is preliminary data.</text>
</comment>
<evidence type="ECO:0000313" key="2">
    <source>
        <dbReference type="EMBL" id="KKR87196.1"/>
    </source>
</evidence>
<dbReference type="SUPFAM" id="SSF51445">
    <property type="entry name" value="(Trans)glycosidases"/>
    <property type="match status" value="1"/>
</dbReference>
<organism evidence="2 3">
    <name type="scientific">Candidatus Curtissbacteria bacterium GW2011_GWA1_41_11</name>
    <dbReference type="NCBI Taxonomy" id="1618409"/>
    <lineage>
        <taxon>Bacteria</taxon>
        <taxon>Candidatus Curtissiibacteriota</taxon>
    </lineage>
</organism>
<gene>
    <name evidence="2" type="ORF">UU34_C0006G0015</name>
</gene>
<dbReference type="InterPro" id="IPR017853">
    <property type="entry name" value="GH"/>
</dbReference>
<dbReference type="SUPFAM" id="SSF49464">
    <property type="entry name" value="Carboxypeptidase regulatory domain-like"/>
    <property type="match status" value="1"/>
</dbReference>
<accession>A0A0G0UI73</accession>
<reference evidence="2 3" key="1">
    <citation type="journal article" date="2015" name="Nature">
        <title>rRNA introns, odd ribosomes, and small enigmatic genomes across a large radiation of phyla.</title>
        <authorList>
            <person name="Brown C.T."/>
            <person name="Hug L.A."/>
            <person name="Thomas B.C."/>
            <person name="Sharon I."/>
            <person name="Castelle C.J."/>
            <person name="Singh A."/>
            <person name="Wilkins M.J."/>
            <person name="Williams K.H."/>
            <person name="Banfield J.F."/>
        </authorList>
    </citation>
    <scope>NUCLEOTIDE SEQUENCE [LARGE SCALE GENOMIC DNA]</scope>
</reference>
<name>A0A0G0UI73_9BACT</name>
<dbReference type="AlphaFoldDB" id="A0A0G0UI73"/>
<sequence>MRIKRFITVCAVLGIAAFAFSKPNAKEQASTWWVIQSIDTMKYSRDPSREKLKDPSYDRVIDGQVRQIAEMGATHVAIGTPYDEEFVPIMKRWVSAARRYGLNVWFRGNFSGWEKWFGYASISRDEHKIKTAEFIRNHADLFADGDIFTPCPECENGGPGDPRRNGDVAGHKVFLKELHQVAKDGFSAIGKNVESGLFSMNGDVARLIMDPETTKALGGVVVVDHYVASPKQLKEDIIALAKQSGGQIVLGEFGVPIPDLHGNMNEEAQAAWIGEALRAVSGVPEVIGINYWTSVGGSTRLWEGDGKARLAVQVLKLFFTPKIVRGTILNEIRQPIAQSIISSTYRYATSGRDGKFVLPYLDERVTISVQAPGYDTKQVQAGDGNQEITVPLVKREESFWFKIQKFLHRLTGRVIIL</sequence>
<feature type="signal peptide" evidence="1">
    <location>
        <begin position="1"/>
        <end position="21"/>
    </location>
</feature>
<feature type="chain" id="PRO_5002534693" description="Glycoside hydrolase family 5 domain-containing protein" evidence="1">
    <location>
        <begin position="22"/>
        <end position="417"/>
    </location>
</feature>